<dbReference type="Gene3D" id="1.10.510.10">
    <property type="entry name" value="Transferase(Phosphotransferase) domain 1"/>
    <property type="match status" value="1"/>
</dbReference>
<dbReference type="PANTHER" id="PTHR43671:SF98">
    <property type="entry name" value="SERINE_THREONINE-PROTEIN KINASE NEK11"/>
    <property type="match status" value="1"/>
</dbReference>
<feature type="compositionally biased region" description="Low complexity" evidence="11">
    <location>
        <begin position="298"/>
        <end position="320"/>
    </location>
</feature>
<keyword evidence="3" id="KW-0723">Serine/threonine-protein kinase</keyword>
<dbReference type="InterPro" id="IPR011009">
    <property type="entry name" value="Kinase-like_dom_sf"/>
</dbReference>
<feature type="region of interest" description="Disordered" evidence="11">
    <location>
        <begin position="564"/>
        <end position="585"/>
    </location>
</feature>
<keyword evidence="7 10" id="KW-0067">ATP-binding</keyword>
<dbReference type="GO" id="GO:0005524">
    <property type="term" value="F:ATP binding"/>
    <property type="evidence" value="ECO:0007669"/>
    <property type="project" value="UniProtKB-UniRule"/>
</dbReference>
<evidence type="ECO:0000256" key="11">
    <source>
        <dbReference type="SAM" id="MobiDB-lite"/>
    </source>
</evidence>
<comment type="catalytic activity">
    <reaction evidence="9">
        <text>L-seryl-[protein] + ATP = O-phospho-L-seryl-[protein] + ADP + H(+)</text>
        <dbReference type="Rhea" id="RHEA:17989"/>
        <dbReference type="Rhea" id="RHEA-COMP:9863"/>
        <dbReference type="Rhea" id="RHEA-COMP:11604"/>
        <dbReference type="ChEBI" id="CHEBI:15378"/>
        <dbReference type="ChEBI" id="CHEBI:29999"/>
        <dbReference type="ChEBI" id="CHEBI:30616"/>
        <dbReference type="ChEBI" id="CHEBI:83421"/>
        <dbReference type="ChEBI" id="CHEBI:456216"/>
        <dbReference type="EC" id="2.7.11.1"/>
    </reaction>
</comment>
<evidence type="ECO:0000256" key="3">
    <source>
        <dbReference type="ARBA" id="ARBA00022527"/>
    </source>
</evidence>
<evidence type="ECO:0000256" key="5">
    <source>
        <dbReference type="ARBA" id="ARBA00022741"/>
    </source>
</evidence>
<sequence length="965" mass="106079">MESRMDQYEIMEQIGRGAFGAAILVHHKAEKKKYVLKKIRLARQTERCRRSAHQEMALIARIQHPYIVEFKEAWVEKGCYVCIVTGYCEGGDMAELMKKSNGVYFPEEKLCKWFTQLLLAVEYLHANFVLHRDLKCSNIFLTKDQDVRLGDFGLAKTLKADDLASSVVGTPNYMCPELLADIPYGFKSDIWSLGCCMYEMAAHRPAFKAFDMAGLISKINRSSIGPLPSCYSPSLKTLIKGMLRKNPEHRPSASEVLKHPYLQPYVGQYRPSFGPPTSFSHEKPISAARDSRKSMAESQNSNTSSSDKDSLLSSDKSVSTMIPRCGSRGTDTDFASVDDEDGTEQLLPTGDEHEPNVCTVKMDEQEVKKSHYEQRSNVESKQPKTIKNIMMALKEGKVRESSPMRSNRAKAVSVSTQRTSTETLSKIPKLSTVAPGLKSSPETPPTAPPKAPSDSTKRIQGSPIKHRLPIIESSPKTKPRHDGTPPVPVKHVVDDGLPAKPRQRTPPSLVRRSTFPGRMKQIGFDAPNDVRNAVILGTSETPREAEKAPQVPNGFLTSFSRKVIPEPQKAQERSSKGIYTDSSNSVSSSVSIQGFELYDDAMTPFIDMTEKMLPDHDPVTNDSAESQPPLCSTHTHFSSAISGKVPGENHGCDHKSVVCSVETSEVVETQSTSAESKLVSSNIALDLPELCPEERDNCKDDTHVSRPSSRPDTMSQSNLTSVSSGDDKFTVRELLSTIAEATPSIAPPISSSQQALQLNKGTVVQNSRIDNPGAPPHLPPAFDDVIHVIRHSSFRVGSDQPVIESIEKGVQNVDVGKLINVVRDEIEMKTLTAPAHLKSPSSSETLSLKLNVSDHSASNETEARNPIIPPAPKSDSSESTKTNFPVTEEETPAKETLDVTSFRQRADALEGLLELSAELLQQNRLEELAVVLKPFGKDKVSPRETAIWLAKSLKGMMIEDGGRSS</sequence>
<dbReference type="SUPFAM" id="SSF56112">
    <property type="entry name" value="Protein kinase-like (PK-like)"/>
    <property type="match status" value="1"/>
</dbReference>
<feature type="domain" description="Protein kinase" evidence="12">
    <location>
        <begin position="8"/>
        <end position="262"/>
    </location>
</feature>
<dbReference type="Gene3D" id="3.30.200.20">
    <property type="entry name" value="Phosphorylase Kinase, domain 1"/>
    <property type="match status" value="1"/>
</dbReference>
<evidence type="ECO:0000256" key="8">
    <source>
        <dbReference type="ARBA" id="ARBA00047899"/>
    </source>
</evidence>
<evidence type="ECO:0000256" key="9">
    <source>
        <dbReference type="ARBA" id="ARBA00048679"/>
    </source>
</evidence>
<feature type="region of interest" description="Disordered" evidence="11">
    <location>
        <begin position="691"/>
        <end position="726"/>
    </location>
</feature>
<evidence type="ECO:0000313" key="13">
    <source>
        <dbReference type="EMBL" id="EXB66202.1"/>
    </source>
</evidence>
<dbReference type="InterPro" id="IPR008271">
    <property type="entry name" value="Ser/Thr_kinase_AS"/>
</dbReference>
<evidence type="ECO:0000313" key="14">
    <source>
        <dbReference type="Proteomes" id="UP000030645"/>
    </source>
</evidence>
<dbReference type="InterPro" id="IPR050660">
    <property type="entry name" value="NEK_Ser/Thr_kinase"/>
</dbReference>
<dbReference type="GO" id="GO:0004674">
    <property type="term" value="F:protein serine/threonine kinase activity"/>
    <property type="evidence" value="ECO:0007669"/>
    <property type="project" value="UniProtKB-KW"/>
</dbReference>
<dbReference type="PROSITE" id="PS50011">
    <property type="entry name" value="PROTEIN_KINASE_DOM"/>
    <property type="match status" value="1"/>
</dbReference>
<dbReference type="Pfam" id="PF00069">
    <property type="entry name" value="Pkinase"/>
    <property type="match status" value="1"/>
</dbReference>
<dbReference type="PANTHER" id="PTHR43671">
    <property type="entry name" value="SERINE/THREONINE-PROTEIN KINASE NEK"/>
    <property type="match status" value="1"/>
</dbReference>
<dbReference type="AlphaFoldDB" id="W9RB25"/>
<accession>W9RB25</accession>
<evidence type="ECO:0000259" key="12">
    <source>
        <dbReference type="PROSITE" id="PS50011"/>
    </source>
</evidence>
<comment type="catalytic activity">
    <reaction evidence="8">
        <text>L-threonyl-[protein] + ATP = O-phospho-L-threonyl-[protein] + ADP + H(+)</text>
        <dbReference type="Rhea" id="RHEA:46608"/>
        <dbReference type="Rhea" id="RHEA-COMP:11060"/>
        <dbReference type="Rhea" id="RHEA-COMP:11605"/>
        <dbReference type="ChEBI" id="CHEBI:15378"/>
        <dbReference type="ChEBI" id="CHEBI:30013"/>
        <dbReference type="ChEBI" id="CHEBI:30616"/>
        <dbReference type="ChEBI" id="CHEBI:61977"/>
        <dbReference type="ChEBI" id="CHEBI:456216"/>
        <dbReference type="EC" id="2.7.11.1"/>
    </reaction>
</comment>
<dbReference type="FunFam" id="3.30.200.20:FF:000108">
    <property type="entry name" value="Serine/threonine-protein kinase Nek2"/>
    <property type="match status" value="1"/>
</dbReference>
<proteinExistence type="inferred from homology"/>
<evidence type="ECO:0000256" key="6">
    <source>
        <dbReference type="ARBA" id="ARBA00022777"/>
    </source>
</evidence>
<feature type="region of interest" description="Disordered" evidence="11">
    <location>
        <begin position="852"/>
        <end position="896"/>
    </location>
</feature>
<dbReference type="EC" id="2.7.11.1" evidence="2"/>
<dbReference type="FunFam" id="1.10.510.10:FF:000504">
    <property type="entry name" value="Serine/threonine-protein kinase Nek5"/>
    <property type="match status" value="1"/>
</dbReference>
<evidence type="ECO:0000256" key="2">
    <source>
        <dbReference type="ARBA" id="ARBA00012513"/>
    </source>
</evidence>
<dbReference type="SMART" id="SM00220">
    <property type="entry name" value="S_TKc"/>
    <property type="match status" value="1"/>
</dbReference>
<dbReference type="CDD" id="cd08215">
    <property type="entry name" value="STKc_Nek"/>
    <property type="match status" value="1"/>
</dbReference>
<dbReference type="PROSITE" id="PS00107">
    <property type="entry name" value="PROTEIN_KINASE_ATP"/>
    <property type="match status" value="1"/>
</dbReference>
<keyword evidence="5 10" id="KW-0547">Nucleotide-binding</keyword>
<dbReference type="GO" id="GO:0007017">
    <property type="term" value="P:microtubule-based process"/>
    <property type="evidence" value="ECO:0007669"/>
    <property type="project" value="TreeGrafter"/>
</dbReference>
<reference evidence="14" key="1">
    <citation type="submission" date="2013-01" db="EMBL/GenBank/DDBJ databases">
        <title>Draft Genome Sequence of a Mulberry Tree, Morus notabilis C.K. Schneid.</title>
        <authorList>
            <person name="He N."/>
            <person name="Zhao S."/>
        </authorList>
    </citation>
    <scope>NUCLEOTIDE SEQUENCE</scope>
</reference>
<dbReference type="PROSITE" id="PS00108">
    <property type="entry name" value="PROTEIN_KINASE_ST"/>
    <property type="match status" value="1"/>
</dbReference>
<dbReference type="InterPro" id="IPR017441">
    <property type="entry name" value="Protein_kinase_ATP_BS"/>
</dbReference>
<feature type="compositionally biased region" description="Basic and acidic residues" evidence="11">
    <location>
        <begin position="280"/>
        <end position="295"/>
    </location>
</feature>
<dbReference type="OrthoDB" id="248923at2759"/>
<keyword evidence="14" id="KW-1185">Reference proteome</keyword>
<evidence type="ECO:0000256" key="10">
    <source>
        <dbReference type="PROSITE-ProRule" id="PRU10141"/>
    </source>
</evidence>
<evidence type="ECO:0000256" key="7">
    <source>
        <dbReference type="ARBA" id="ARBA00022840"/>
    </source>
</evidence>
<evidence type="ECO:0000256" key="4">
    <source>
        <dbReference type="ARBA" id="ARBA00022679"/>
    </source>
</evidence>
<keyword evidence="4" id="KW-0808">Transferase</keyword>
<dbReference type="EMBL" id="KE344528">
    <property type="protein sequence ID" value="EXB66202.1"/>
    <property type="molecule type" value="Genomic_DNA"/>
</dbReference>
<feature type="region of interest" description="Disordered" evidence="11">
    <location>
        <begin position="397"/>
        <end position="513"/>
    </location>
</feature>
<feature type="compositionally biased region" description="Pro residues" evidence="11">
    <location>
        <begin position="442"/>
        <end position="451"/>
    </location>
</feature>
<dbReference type="KEGG" id="mnt:21385349"/>
<protein>
    <recommendedName>
        <fullName evidence="2">non-specific serine/threonine protein kinase</fullName>
        <ecNumber evidence="2">2.7.11.1</ecNumber>
    </recommendedName>
</protein>
<feature type="region of interest" description="Disordered" evidence="11">
    <location>
        <begin position="273"/>
        <end position="355"/>
    </location>
</feature>
<organism evidence="13 14">
    <name type="scientific">Morus notabilis</name>
    <dbReference type="NCBI Taxonomy" id="981085"/>
    <lineage>
        <taxon>Eukaryota</taxon>
        <taxon>Viridiplantae</taxon>
        <taxon>Streptophyta</taxon>
        <taxon>Embryophyta</taxon>
        <taxon>Tracheophyta</taxon>
        <taxon>Spermatophyta</taxon>
        <taxon>Magnoliopsida</taxon>
        <taxon>eudicotyledons</taxon>
        <taxon>Gunneridae</taxon>
        <taxon>Pentapetalae</taxon>
        <taxon>rosids</taxon>
        <taxon>fabids</taxon>
        <taxon>Rosales</taxon>
        <taxon>Moraceae</taxon>
        <taxon>Moreae</taxon>
        <taxon>Morus</taxon>
    </lineage>
</organism>
<keyword evidence="6 13" id="KW-0418">Kinase</keyword>
<evidence type="ECO:0000256" key="1">
    <source>
        <dbReference type="ARBA" id="ARBA00010886"/>
    </source>
</evidence>
<dbReference type="eggNOG" id="KOG0589">
    <property type="taxonomic scope" value="Eukaryota"/>
</dbReference>
<feature type="compositionally biased region" description="Polar residues" evidence="11">
    <location>
        <begin position="413"/>
        <end position="424"/>
    </location>
</feature>
<dbReference type="Proteomes" id="UP000030645">
    <property type="component" value="Unassembled WGS sequence"/>
</dbReference>
<feature type="binding site" evidence="10">
    <location>
        <position position="37"/>
    </location>
    <ligand>
        <name>ATP</name>
        <dbReference type="ChEBI" id="CHEBI:30616"/>
    </ligand>
</feature>
<feature type="compositionally biased region" description="Polar residues" evidence="11">
    <location>
        <begin position="705"/>
        <end position="724"/>
    </location>
</feature>
<comment type="similarity">
    <text evidence="1">Belongs to the protein kinase superfamily. NEK Ser/Thr protein kinase family. NIMA subfamily.</text>
</comment>
<dbReference type="InterPro" id="IPR000719">
    <property type="entry name" value="Prot_kinase_dom"/>
</dbReference>
<dbReference type="GO" id="GO:0055028">
    <property type="term" value="C:cortical microtubule"/>
    <property type="evidence" value="ECO:0007669"/>
    <property type="project" value="TreeGrafter"/>
</dbReference>
<feature type="compositionally biased region" description="Basic and acidic residues" evidence="11">
    <location>
        <begin position="692"/>
        <end position="704"/>
    </location>
</feature>
<name>W9RB25_9ROSA</name>
<gene>
    <name evidence="13" type="ORF">L484_001758</name>
</gene>